<dbReference type="Gene3D" id="3.90.550.10">
    <property type="entry name" value="Spore Coat Polysaccharide Biosynthesis Protein SpsA, Chain A"/>
    <property type="match status" value="1"/>
</dbReference>
<sequence>MTVNLTPRQVYVIIPAFNEEKSIAKVINDIPKNLVTEIIVCNNNSSDNTAAEAKNAGATTIDATIPGYGNACLKGISYLKGKAKSKDIVVFIDGDYSDYPQEIVDVILPIQLNRADLVIGSRALGVKEKGSMTLPQRFGNWLATRLIKIFYGVKFTDLGPFRAISWENLVLIGMKDRTYGWTVEMQIKAAKLDLRCIEVPVKYRKRIGISKISGTLKGVVLAGYKIIWMIFKNL</sequence>
<evidence type="ECO:0000259" key="1">
    <source>
        <dbReference type="Pfam" id="PF00535"/>
    </source>
</evidence>
<organism evidence="2 3">
    <name type="scientific">Pedobacter segetis</name>
    <dbReference type="NCBI Taxonomy" id="2793069"/>
    <lineage>
        <taxon>Bacteria</taxon>
        <taxon>Pseudomonadati</taxon>
        <taxon>Bacteroidota</taxon>
        <taxon>Sphingobacteriia</taxon>
        <taxon>Sphingobacteriales</taxon>
        <taxon>Sphingobacteriaceae</taxon>
        <taxon>Pedobacter</taxon>
    </lineage>
</organism>
<proteinExistence type="predicted"/>
<dbReference type="Proteomes" id="UP000660024">
    <property type="component" value="Unassembled WGS sequence"/>
</dbReference>
<dbReference type="PANTHER" id="PTHR48090:SF7">
    <property type="entry name" value="RFBJ PROTEIN"/>
    <property type="match status" value="1"/>
</dbReference>
<evidence type="ECO:0000313" key="3">
    <source>
        <dbReference type="Proteomes" id="UP000660024"/>
    </source>
</evidence>
<reference evidence="2 3" key="1">
    <citation type="submission" date="2020-12" db="EMBL/GenBank/DDBJ databases">
        <title>Bacterial novel species Pedobacter sp. SD-b isolated from soil.</title>
        <authorList>
            <person name="Jung H.-Y."/>
        </authorList>
    </citation>
    <scope>NUCLEOTIDE SEQUENCE [LARGE SCALE GENOMIC DNA]</scope>
    <source>
        <strain evidence="2 3">SD-b</strain>
    </source>
</reference>
<protein>
    <submittedName>
        <fullName evidence="2">Glycosyltransferase family 2 protein</fullName>
    </submittedName>
</protein>
<dbReference type="EMBL" id="JAEHFY010000010">
    <property type="protein sequence ID" value="MBK0382934.1"/>
    <property type="molecule type" value="Genomic_DNA"/>
</dbReference>
<dbReference type="InterPro" id="IPR050256">
    <property type="entry name" value="Glycosyltransferase_2"/>
</dbReference>
<dbReference type="PANTHER" id="PTHR48090">
    <property type="entry name" value="UNDECAPRENYL-PHOSPHATE 4-DEOXY-4-FORMAMIDO-L-ARABINOSE TRANSFERASE-RELATED"/>
    <property type="match status" value="1"/>
</dbReference>
<dbReference type="SUPFAM" id="SSF53448">
    <property type="entry name" value="Nucleotide-diphospho-sugar transferases"/>
    <property type="match status" value="1"/>
</dbReference>
<comment type="caution">
    <text evidence="2">The sequence shown here is derived from an EMBL/GenBank/DDBJ whole genome shotgun (WGS) entry which is preliminary data.</text>
</comment>
<gene>
    <name evidence="2" type="ORF">I5M32_08175</name>
</gene>
<dbReference type="InterPro" id="IPR029044">
    <property type="entry name" value="Nucleotide-diphossugar_trans"/>
</dbReference>
<feature type="domain" description="Glycosyltransferase 2-like" evidence="1">
    <location>
        <begin position="12"/>
        <end position="144"/>
    </location>
</feature>
<accession>A0ABS1BJ82</accession>
<dbReference type="Pfam" id="PF00535">
    <property type="entry name" value="Glycos_transf_2"/>
    <property type="match status" value="1"/>
</dbReference>
<dbReference type="CDD" id="cd04179">
    <property type="entry name" value="DPM_DPG-synthase_like"/>
    <property type="match status" value="1"/>
</dbReference>
<dbReference type="RefSeq" id="WP_200585746.1">
    <property type="nucleotide sequence ID" value="NZ_JAEHFY010000010.1"/>
</dbReference>
<evidence type="ECO:0000313" key="2">
    <source>
        <dbReference type="EMBL" id="MBK0382934.1"/>
    </source>
</evidence>
<dbReference type="InterPro" id="IPR001173">
    <property type="entry name" value="Glyco_trans_2-like"/>
</dbReference>
<name>A0ABS1BJ82_9SPHI</name>
<keyword evidence="3" id="KW-1185">Reference proteome</keyword>